<dbReference type="GO" id="GO:0070475">
    <property type="term" value="P:rRNA base methylation"/>
    <property type="evidence" value="ECO:0007669"/>
    <property type="project" value="TreeGrafter"/>
</dbReference>
<dbReference type="GO" id="GO:0003723">
    <property type="term" value="F:RNA binding"/>
    <property type="evidence" value="ECO:0007669"/>
    <property type="project" value="UniProtKB-UniRule"/>
</dbReference>
<sequence length="535" mass="58488">MSVYYDAATILGSESRAGSLKSRIYDNKLGLGSKPTHLYALISEAAKYDNFLKQVIDAANFLAQEPKLTPVLALLLVHDYFFAKGGIAASANHHLRHAIERHKARLQAEFTRARLKKKCATVEQLKVLLLSEKSPSHRSAPRWIRINTLRSTLEQELATTFKDYKLGAPVLEIACAPAGAKILAIDEHVPDLLALPPDANFTKTQAYTDGAIILQDKASCFPAYLLNGDPAEAEMIEDCMDGCAAPGNKTTHLAALVHLTTRRNINIFACEKDDRRSKILMTMTNKAGAGNVSVLERQDFLALNPQDPRFVNVTHLLLDPSCSGSGILGREDIPALALPIDPKSQQSKGSTPSKGSKKRKRGLEALVQSAVDAVETTADSFAEETKETTYDLARLQKLSILQAKIVQHAFAFPAATKVTYSTCSVHVEENEAVVAKVLGSTIAKSRGWSVLKRQDQISGLQKWVHRGAEKGMNTGTLELDDEAREACIRCHPGDEHGTMGFFLCGFVRNKSDPLHVVTSQAESGQDEEGWEGFDD</sequence>
<feature type="region of interest" description="Disordered" evidence="6">
    <location>
        <begin position="338"/>
        <end position="361"/>
    </location>
</feature>
<feature type="binding site" evidence="5">
    <location>
        <position position="319"/>
    </location>
    <ligand>
        <name>S-adenosyl-L-methionine</name>
        <dbReference type="ChEBI" id="CHEBI:59789"/>
    </ligand>
</feature>
<feature type="active site" description="Nucleophile" evidence="5">
    <location>
        <position position="423"/>
    </location>
</feature>
<keyword evidence="4 5" id="KW-0694">RNA-binding</keyword>
<evidence type="ECO:0000256" key="5">
    <source>
        <dbReference type="PROSITE-ProRule" id="PRU01023"/>
    </source>
</evidence>
<dbReference type="Pfam" id="PF21153">
    <property type="entry name" value="NSUN5_N"/>
    <property type="match status" value="1"/>
</dbReference>
<dbReference type="InterPro" id="IPR029063">
    <property type="entry name" value="SAM-dependent_MTases_sf"/>
</dbReference>
<evidence type="ECO:0000313" key="8">
    <source>
        <dbReference type="EMBL" id="KAK5047808.1"/>
    </source>
</evidence>
<dbReference type="Proteomes" id="UP001358417">
    <property type="component" value="Unassembled WGS sequence"/>
</dbReference>
<dbReference type="InterPro" id="IPR023267">
    <property type="entry name" value="RCMT"/>
</dbReference>
<keyword evidence="9" id="KW-1185">Reference proteome</keyword>
<evidence type="ECO:0000256" key="1">
    <source>
        <dbReference type="ARBA" id="ARBA00022603"/>
    </source>
</evidence>
<feature type="domain" description="SAM-dependent MTase RsmB/NOP-type" evidence="7">
    <location>
        <begin position="132"/>
        <end position="509"/>
    </location>
</feature>
<protein>
    <recommendedName>
        <fullName evidence="7">SAM-dependent MTase RsmB/NOP-type domain-containing protein</fullName>
    </recommendedName>
</protein>
<dbReference type="GeneID" id="89974645"/>
<dbReference type="GO" id="GO:0005730">
    <property type="term" value="C:nucleolus"/>
    <property type="evidence" value="ECO:0007669"/>
    <property type="project" value="TreeGrafter"/>
</dbReference>
<evidence type="ECO:0000256" key="6">
    <source>
        <dbReference type="SAM" id="MobiDB-lite"/>
    </source>
</evidence>
<evidence type="ECO:0000259" key="7">
    <source>
        <dbReference type="PROSITE" id="PS51686"/>
    </source>
</evidence>
<dbReference type="Pfam" id="PF21148">
    <property type="entry name" value="NSUN5_fdxn-like"/>
    <property type="match status" value="1"/>
</dbReference>
<proteinExistence type="inferred from homology"/>
<dbReference type="PANTHER" id="PTHR22807:SF4">
    <property type="entry name" value="28S RRNA (CYTOSINE-C(5))-METHYLTRANSFERASE"/>
    <property type="match status" value="1"/>
</dbReference>
<dbReference type="PANTHER" id="PTHR22807">
    <property type="entry name" value="NOP2 YEAST -RELATED NOL1/NOP2/FMU SUN DOMAIN-CONTAINING"/>
    <property type="match status" value="1"/>
</dbReference>
<evidence type="ECO:0000256" key="4">
    <source>
        <dbReference type="ARBA" id="ARBA00022884"/>
    </source>
</evidence>
<dbReference type="InterPro" id="IPR049561">
    <property type="entry name" value="NSUN5_7_fdxn-like"/>
</dbReference>
<dbReference type="SUPFAM" id="SSF53335">
    <property type="entry name" value="S-adenosyl-L-methionine-dependent methyltransferases"/>
    <property type="match status" value="1"/>
</dbReference>
<evidence type="ECO:0000313" key="9">
    <source>
        <dbReference type="Proteomes" id="UP001358417"/>
    </source>
</evidence>
<dbReference type="RefSeq" id="XP_064703335.1">
    <property type="nucleotide sequence ID" value="XM_064850034.1"/>
</dbReference>
<dbReference type="Pfam" id="PF01189">
    <property type="entry name" value="Methyltr_RsmB-F"/>
    <property type="match status" value="1"/>
</dbReference>
<dbReference type="GO" id="GO:0008173">
    <property type="term" value="F:RNA methyltransferase activity"/>
    <property type="evidence" value="ECO:0007669"/>
    <property type="project" value="InterPro"/>
</dbReference>
<feature type="binding site" evidence="5">
    <location>
        <position position="271"/>
    </location>
    <ligand>
        <name>S-adenosyl-L-methionine</name>
        <dbReference type="ChEBI" id="CHEBI:59789"/>
    </ligand>
</feature>
<dbReference type="InterPro" id="IPR048889">
    <property type="entry name" value="NSUN5_RCM1_N"/>
</dbReference>
<accession>A0AAV9N201</accession>
<dbReference type="Gene3D" id="3.30.70.1170">
    <property type="entry name" value="Sun protein, domain 3"/>
    <property type="match status" value="1"/>
</dbReference>
<evidence type="ECO:0000256" key="3">
    <source>
        <dbReference type="ARBA" id="ARBA00022691"/>
    </source>
</evidence>
<keyword evidence="2 5" id="KW-0808">Transferase</keyword>
<gene>
    <name evidence="8" type="ORF">LTR84_006473</name>
</gene>
<name>A0AAV9N201_9EURO</name>
<dbReference type="Gene3D" id="3.40.50.150">
    <property type="entry name" value="Vaccinia Virus protein VP39"/>
    <property type="match status" value="1"/>
</dbReference>
<reference evidence="8 9" key="1">
    <citation type="submission" date="2023-08" db="EMBL/GenBank/DDBJ databases">
        <title>Black Yeasts Isolated from many extreme environments.</title>
        <authorList>
            <person name="Coleine C."/>
            <person name="Stajich J.E."/>
            <person name="Selbmann L."/>
        </authorList>
    </citation>
    <scope>NUCLEOTIDE SEQUENCE [LARGE SCALE GENOMIC DNA]</scope>
    <source>
        <strain evidence="8 9">CCFEE 5792</strain>
    </source>
</reference>
<dbReference type="EMBL" id="JAVRRD010000024">
    <property type="protein sequence ID" value="KAK5047808.1"/>
    <property type="molecule type" value="Genomic_DNA"/>
</dbReference>
<dbReference type="PROSITE" id="PS51686">
    <property type="entry name" value="SAM_MT_RSMB_NOP"/>
    <property type="match status" value="1"/>
</dbReference>
<comment type="similarity">
    <text evidence="5">Belongs to the class I-like SAM-binding methyltransferase superfamily. RsmB/NOP family.</text>
</comment>
<comment type="caution">
    <text evidence="8">The sequence shown here is derived from an EMBL/GenBank/DDBJ whole genome shotgun (WGS) entry which is preliminary data.</text>
</comment>
<organism evidence="8 9">
    <name type="scientific">Exophiala bonariae</name>
    <dbReference type="NCBI Taxonomy" id="1690606"/>
    <lineage>
        <taxon>Eukaryota</taxon>
        <taxon>Fungi</taxon>
        <taxon>Dikarya</taxon>
        <taxon>Ascomycota</taxon>
        <taxon>Pezizomycotina</taxon>
        <taxon>Eurotiomycetes</taxon>
        <taxon>Chaetothyriomycetidae</taxon>
        <taxon>Chaetothyriales</taxon>
        <taxon>Herpotrichiellaceae</taxon>
        <taxon>Exophiala</taxon>
    </lineage>
</organism>
<dbReference type="AlphaFoldDB" id="A0AAV9N201"/>
<dbReference type="PRINTS" id="PR02008">
    <property type="entry name" value="RCMTFAMILY"/>
</dbReference>
<comment type="caution">
    <text evidence="5">Lacks conserved residue(s) required for the propagation of feature annotation.</text>
</comment>
<feature type="binding site" evidence="5">
    <location>
        <begin position="243"/>
        <end position="249"/>
    </location>
    <ligand>
        <name>S-adenosyl-L-methionine</name>
        <dbReference type="ChEBI" id="CHEBI:59789"/>
    </ligand>
</feature>
<dbReference type="InterPro" id="IPR001678">
    <property type="entry name" value="MeTrfase_RsmB-F_NOP2_dom"/>
</dbReference>
<evidence type="ECO:0000256" key="2">
    <source>
        <dbReference type="ARBA" id="ARBA00022679"/>
    </source>
</evidence>
<keyword evidence="3 5" id="KW-0949">S-adenosyl-L-methionine</keyword>
<dbReference type="InterPro" id="IPR049560">
    <property type="entry name" value="MeTrfase_RsmB-F_NOP2_cat"/>
</dbReference>
<feature type="compositionally biased region" description="Low complexity" evidence="6">
    <location>
        <begin position="342"/>
        <end position="354"/>
    </location>
</feature>
<keyword evidence="1 5" id="KW-0489">Methyltransferase</keyword>